<dbReference type="SMART" id="SM00248">
    <property type="entry name" value="ANK"/>
    <property type="match status" value="3"/>
</dbReference>
<dbReference type="EMBL" id="JBJKBG010000004">
    <property type="protein sequence ID" value="KAL3742354.1"/>
    <property type="molecule type" value="Genomic_DNA"/>
</dbReference>
<keyword evidence="4" id="KW-1185">Reference proteome</keyword>
<dbReference type="InterPro" id="IPR002110">
    <property type="entry name" value="Ankyrin_rpt"/>
</dbReference>
<dbReference type="InterPro" id="IPR026961">
    <property type="entry name" value="PGG_dom"/>
</dbReference>
<keyword evidence="1" id="KW-0472">Membrane</keyword>
<name>A0ABD3KRB9_EUCGL</name>
<dbReference type="PANTHER" id="PTHR24128:SF24">
    <property type="entry name" value="ANKYRIN REPEAT PROTEIN"/>
    <property type="match status" value="1"/>
</dbReference>
<evidence type="ECO:0000256" key="1">
    <source>
        <dbReference type="SAM" id="Phobius"/>
    </source>
</evidence>
<feature type="transmembrane region" description="Helical" evidence="1">
    <location>
        <begin position="387"/>
        <end position="413"/>
    </location>
</feature>
<dbReference type="Proteomes" id="UP001634007">
    <property type="component" value="Unassembled WGS sequence"/>
</dbReference>
<feature type="transmembrane region" description="Helical" evidence="1">
    <location>
        <begin position="326"/>
        <end position="352"/>
    </location>
</feature>
<protein>
    <recommendedName>
        <fullName evidence="2">PGG domain-containing protein</fullName>
    </recommendedName>
</protein>
<reference evidence="3 4" key="1">
    <citation type="submission" date="2024-11" db="EMBL/GenBank/DDBJ databases">
        <title>Chromosome-level genome assembly of Eucalyptus globulus Labill. provides insights into its genome evolution.</title>
        <authorList>
            <person name="Li X."/>
        </authorList>
    </citation>
    <scope>NUCLEOTIDE SEQUENCE [LARGE SCALE GENOMIC DNA]</scope>
    <source>
        <strain evidence="3">CL2024</strain>
        <tissue evidence="3">Fresh tender leaves</tissue>
    </source>
</reference>
<evidence type="ECO:0000259" key="2">
    <source>
        <dbReference type="Pfam" id="PF13962"/>
    </source>
</evidence>
<dbReference type="Pfam" id="PF13962">
    <property type="entry name" value="PGG"/>
    <property type="match status" value="1"/>
</dbReference>
<proteinExistence type="predicted"/>
<evidence type="ECO:0000313" key="3">
    <source>
        <dbReference type="EMBL" id="KAL3742354.1"/>
    </source>
</evidence>
<dbReference type="SUPFAM" id="SSF48403">
    <property type="entry name" value="Ankyrin repeat"/>
    <property type="match status" value="1"/>
</dbReference>
<dbReference type="Gene3D" id="1.25.40.20">
    <property type="entry name" value="Ankyrin repeat-containing domain"/>
    <property type="match status" value="1"/>
</dbReference>
<gene>
    <name evidence="3" type="ORF">ACJRO7_017774</name>
</gene>
<keyword evidence="1" id="KW-1133">Transmembrane helix</keyword>
<feature type="transmembrane region" description="Helical" evidence="1">
    <location>
        <begin position="359"/>
        <end position="381"/>
    </location>
</feature>
<keyword evidence="1" id="KW-0812">Transmembrane</keyword>
<dbReference type="InterPro" id="IPR036770">
    <property type="entry name" value="Ankyrin_rpt-contain_sf"/>
</dbReference>
<dbReference type="PANTHER" id="PTHR24128">
    <property type="entry name" value="HOMEOBOX PROTEIN WARIAI"/>
    <property type="match status" value="1"/>
</dbReference>
<sequence>MASGLPEKEEREARESRLQRAIARDDVDELYDLIMEEPELLDRVSKHPFPDTLLHIAAAAGKSDVAMEIAILRPSLAGQLTLNGYSPMHLALQHENYQTVRALMALNPELIRVRGRHGLTPLHYITTKEGEVESELLAEFLYACQSSIEDLMNQSETAIHIARVHLTEILNWKDHNGNIVLHIAVYKKQAELIKPLIRYVNRNARNFQKKRALDIFEENHMGNQDVEILLPRASRPFAPLSLSMFLSRELTTIEKFSWLMSLQDDAVRDMILVVSTLIATATYQAALSPPGGYWQDPSSKLQANSSSIELGKPHQAGNIILSGLNLYLFTILNATAFLASIGAIWATIIPLVRGPRLHITMVCVALVILGLAYLVSLLVEFPKSNSLAVILLGGIYMSALGALLILPVTMWVAHRGIFRRLDSPTGSYVY</sequence>
<comment type="caution">
    <text evidence="3">The sequence shown here is derived from an EMBL/GenBank/DDBJ whole genome shotgun (WGS) entry which is preliminary data.</text>
</comment>
<accession>A0ABD3KRB9</accession>
<organism evidence="3 4">
    <name type="scientific">Eucalyptus globulus</name>
    <name type="common">Tasmanian blue gum</name>
    <dbReference type="NCBI Taxonomy" id="34317"/>
    <lineage>
        <taxon>Eukaryota</taxon>
        <taxon>Viridiplantae</taxon>
        <taxon>Streptophyta</taxon>
        <taxon>Embryophyta</taxon>
        <taxon>Tracheophyta</taxon>
        <taxon>Spermatophyta</taxon>
        <taxon>Magnoliopsida</taxon>
        <taxon>eudicotyledons</taxon>
        <taxon>Gunneridae</taxon>
        <taxon>Pentapetalae</taxon>
        <taxon>rosids</taxon>
        <taxon>malvids</taxon>
        <taxon>Myrtales</taxon>
        <taxon>Myrtaceae</taxon>
        <taxon>Myrtoideae</taxon>
        <taxon>Eucalypteae</taxon>
        <taxon>Eucalyptus</taxon>
    </lineage>
</organism>
<dbReference type="AlphaFoldDB" id="A0ABD3KRB9"/>
<evidence type="ECO:0000313" key="4">
    <source>
        <dbReference type="Proteomes" id="UP001634007"/>
    </source>
</evidence>
<feature type="domain" description="PGG" evidence="2">
    <location>
        <begin position="267"/>
        <end position="377"/>
    </location>
</feature>